<protein>
    <recommendedName>
        <fullName evidence="11">Neutral metalloproteinase</fullName>
        <ecNumber evidence="11">3.4.24.-</ecNumber>
    </recommendedName>
</protein>
<dbReference type="InterPro" id="IPR027268">
    <property type="entry name" value="Peptidase_M4/M1_CTD_sf"/>
</dbReference>
<dbReference type="GO" id="GO:0004222">
    <property type="term" value="F:metalloendopeptidase activity"/>
    <property type="evidence" value="ECO:0007669"/>
    <property type="project" value="UniProtKB-UniRule"/>
</dbReference>
<dbReference type="Proteomes" id="UP000241960">
    <property type="component" value="Unassembled WGS sequence"/>
</dbReference>
<dbReference type="InterPro" id="IPR050728">
    <property type="entry name" value="Zinc_Metalloprotease_M4"/>
</dbReference>
<dbReference type="PRINTS" id="PR00730">
    <property type="entry name" value="THERMOLYSIN"/>
</dbReference>
<evidence type="ECO:0000259" key="12">
    <source>
        <dbReference type="Pfam" id="PF01447"/>
    </source>
</evidence>
<evidence type="ECO:0000256" key="2">
    <source>
        <dbReference type="ARBA" id="ARBA00009388"/>
    </source>
</evidence>
<dbReference type="EMBL" id="PZFQ01000012">
    <property type="protein sequence ID" value="PTI76264.1"/>
    <property type="molecule type" value="Genomic_DNA"/>
</dbReference>
<evidence type="ECO:0000256" key="7">
    <source>
        <dbReference type="ARBA" id="ARBA00022833"/>
    </source>
</evidence>
<dbReference type="Gene3D" id="3.10.450.40">
    <property type="match status" value="1"/>
</dbReference>
<name>A0A9Q6HPC9_9STAP</name>
<evidence type="ECO:0000256" key="11">
    <source>
        <dbReference type="RuleBase" id="RU366073"/>
    </source>
</evidence>
<dbReference type="GO" id="GO:0005576">
    <property type="term" value="C:extracellular region"/>
    <property type="evidence" value="ECO:0007669"/>
    <property type="project" value="UniProtKB-SubCell"/>
</dbReference>
<dbReference type="GO" id="GO:0006508">
    <property type="term" value="P:proteolysis"/>
    <property type="evidence" value="ECO:0007669"/>
    <property type="project" value="UniProtKB-KW"/>
</dbReference>
<keyword evidence="7 11" id="KW-0862">Zinc</keyword>
<dbReference type="Gene3D" id="1.10.390.10">
    <property type="entry name" value="Neutral Protease Domain 2"/>
    <property type="match status" value="1"/>
</dbReference>
<dbReference type="Pfam" id="PF01447">
    <property type="entry name" value="Peptidase_M4"/>
    <property type="match status" value="1"/>
</dbReference>
<feature type="signal peptide" evidence="11">
    <location>
        <begin position="1"/>
        <end position="26"/>
    </location>
</feature>
<evidence type="ECO:0000259" key="14">
    <source>
        <dbReference type="Pfam" id="PF03413"/>
    </source>
</evidence>
<comment type="cofactor">
    <cofactor evidence="1 11">
        <name>Zn(2+)</name>
        <dbReference type="ChEBI" id="CHEBI:29105"/>
    </cofactor>
</comment>
<evidence type="ECO:0000256" key="10">
    <source>
        <dbReference type="PIRSR" id="PIRSR623612-1"/>
    </source>
</evidence>
<keyword evidence="11" id="KW-0964">Secreted</keyword>
<dbReference type="InterPro" id="IPR025711">
    <property type="entry name" value="PepSY"/>
</dbReference>
<dbReference type="CDD" id="cd09597">
    <property type="entry name" value="M4_TLP"/>
    <property type="match status" value="1"/>
</dbReference>
<evidence type="ECO:0000256" key="3">
    <source>
        <dbReference type="ARBA" id="ARBA00022670"/>
    </source>
</evidence>
<feature type="active site" description="Proton donor" evidence="10">
    <location>
        <position position="448"/>
    </location>
</feature>
<feature type="active site" evidence="10">
    <location>
        <position position="365"/>
    </location>
</feature>
<feature type="domain" description="Peptidase M4" evidence="12">
    <location>
        <begin position="228"/>
        <end position="372"/>
    </location>
</feature>
<evidence type="ECO:0000256" key="9">
    <source>
        <dbReference type="ARBA" id="ARBA00023145"/>
    </source>
</evidence>
<comment type="caution">
    <text evidence="16">The sequence shown here is derived from an EMBL/GenBank/DDBJ whole genome shotgun (WGS) entry which is preliminary data.</text>
</comment>
<dbReference type="InterPro" id="IPR023612">
    <property type="entry name" value="Peptidase_M4"/>
</dbReference>
<dbReference type="PANTHER" id="PTHR33794">
    <property type="entry name" value="BACILLOLYSIN"/>
    <property type="match status" value="1"/>
</dbReference>
<evidence type="ECO:0000256" key="1">
    <source>
        <dbReference type="ARBA" id="ARBA00001947"/>
    </source>
</evidence>
<comment type="subcellular location">
    <subcellularLocation>
        <location evidence="11">Secreted</location>
    </subcellularLocation>
</comment>
<reference evidence="16 17" key="1">
    <citation type="journal article" date="2016" name="Front. Microbiol.">
        <title>Comprehensive Phylogenetic Analysis of Bovine Non-aureus Staphylococci Species Based on Whole-Genome Sequencing.</title>
        <authorList>
            <person name="Naushad S."/>
            <person name="Barkema H.W."/>
            <person name="Luby C."/>
            <person name="Condas L.A."/>
            <person name="Nobrega D.B."/>
            <person name="Carson D.A."/>
            <person name="De Buck J."/>
        </authorList>
    </citation>
    <scope>NUCLEOTIDE SEQUENCE [LARGE SCALE GENOMIC DNA]</scope>
    <source>
        <strain evidence="16 17">SNUC 1231</strain>
    </source>
</reference>
<sequence length="524" mass="57857">MKKLLLTTLLSSATIALLSNVTEAEAKEEAQQTIAPQQLKQLDNLEINNDQDPVRILKENAQKLIQDQNKSQNESYTRSAFDQYSVVDKEQDKTGATHYTLTPKKNNITATDSKIKIHVNKNNKVTLINGNLDKPKIELTNNQKLTKSDAEGKAFQALGINKSDVSNIKGYPVISNNKLDINSDKKKLIYNVEINYIHPKAAHWKVQVDANTGEIIKKQDLIENASATGKGTGVNGDEKSPLNISSALGKYTLHDVSQDAEIETRSANSTENLSLPIVNSDTNFDKEEQRAGVDAHYYANSVYNYYLDNFGRNSLDGNGSKIDSVVHYGKQYNNAAWTGQYMIYGDGDGKQFAPLSAANDVVAHELTHAVTEHTAGLEYHDQPGALNESFSDVFGYFNDPEDWLMGEDVYTPGKDGDGLRSLSNPEQYDQPANMSDYYQGTEDEGGVHINSGIPNKAAYLTIKSIGKDKAQQIYYLALTQYLTPNSQFVDAKLALKEAADQLYGDNSTEADAIDKAWNDVGVTE</sequence>
<comment type="function">
    <text evidence="11">Extracellular zinc metalloprotease.</text>
</comment>
<comment type="similarity">
    <text evidence="2 11">Belongs to the peptidase M4 family.</text>
</comment>
<accession>A0A9Q6HPC9</accession>
<dbReference type="PANTHER" id="PTHR33794:SF1">
    <property type="entry name" value="BACILLOLYSIN"/>
    <property type="match status" value="1"/>
</dbReference>
<evidence type="ECO:0000256" key="6">
    <source>
        <dbReference type="ARBA" id="ARBA00022801"/>
    </source>
</evidence>
<evidence type="ECO:0000256" key="4">
    <source>
        <dbReference type="ARBA" id="ARBA00022723"/>
    </source>
</evidence>
<keyword evidence="8 11" id="KW-0482">Metalloprotease</keyword>
<gene>
    <name evidence="16" type="ORF">BU058_05010</name>
</gene>
<dbReference type="InterPro" id="IPR011096">
    <property type="entry name" value="FTP_domain"/>
</dbReference>
<feature type="chain" id="PRO_5040540118" description="Neutral metalloproteinase" evidence="11">
    <location>
        <begin position="27"/>
        <end position="524"/>
    </location>
</feature>
<evidence type="ECO:0000256" key="5">
    <source>
        <dbReference type="ARBA" id="ARBA00022729"/>
    </source>
</evidence>
<dbReference type="Gene3D" id="3.10.170.10">
    <property type="match status" value="1"/>
</dbReference>
<dbReference type="InterPro" id="IPR013856">
    <property type="entry name" value="Peptidase_M4_domain"/>
</dbReference>
<dbReference type="Pfam" id="PF03413">
    <property type="entry name" value="PepSY"/>
    <property type="match status" value="1"/>
</dbReference>
<feature type="domain" description="FTP" evidence="15">
    <location>
        <begin position="82"/>
        <end position="132"/>
    </location>
</feature>
<dbReference type="Pfam" id="PF07504">
    <property type="entry name" value="FTP"/>
    <property type="match status" value="1"/>
</dbReference>
<dbReference type="EC" id="3.4.24.-" evidence="11"/>
<evidence type="ECO:0000259" key="15">
    <source>
        <dbReference type="Pfam" id="PF07504"/>
    </source>
</evidence>
<keyword evidence="9" id="KW-0865">Zymogen</keyword>
<dbReference type="RefSeq" id="WP_073504621.1">
    <property type="nucleotide sequence ID" value="NZ_CP018199.1"/>
</dbReference>
<dbReference type="SUPFAM" id="SSF55486">
    <property type="entry name" value="Metalloproteases ('zincins'), catalytic domain"/>
    <property type="match status" value="1"/>
</dbReference>
<feature type="domain" description="Peptidase M4 C-terminal" evidence="13">
    <location>
        <begin position="375"/>
        <end position="522"/>
    </location>
</feature>
<keyword evidence="3 11" id="KW-0645">Protease</keyword>
<dbReference type="AlphaFoldDB" id="A0A9Q6HPC9"/>
<keyword evidence="4" id="KW-0479">Metal-binding</keyword>
<organism evidence="16 17">
    <name type="scientific">Staphylococcus succinus</name>
    <dbReference type="NCBI Taxonomy" id="61015"/>
    <lineage>
        <taxon>Bacteria</taxon>
        <taxon>Bacillati</taxon>
        <taxon>Bacillota</taxon>
        <taxon>Bacilli</taxon>
        <taxon>Bacillales</taxon>
        <taxon>Staphylococcaceae</taxon>
        <taxon>Staphylococcus</taxon>
    </lineage>
</organism>
<feature type="domain" description="PepSY" evidence="14">
    <location>
        <begin position="180"/>
        <end position="218"/>
    </location>
</feature>
<dbReference type="InterPro" id="IPR001570">
    <property type="entry name" value="Peptidase_M4_C_domain"/>
</dbReference>
<keyword evidence="6 11" id="KW-0378">Hydrolase</keyword>
<dbReference type="Pfam" id="PF02868">
    <property type="entry name" value="Peptidase_M4_C"/>
    <property type="match status" value="1"/>
</dbReference>
<evidence type="ECO:0000259" key="13">
    <source>
        <dbReference type="Pfam" id="PF02868"/>
    </source>
</evidence>
<dbReference type="GO" id="GO:0046872">
    <property type="term" value="F:metal ion binding"/>
    <property type="evidence" value="ECO:0007669"/>
    <property type="project" value="UniProtKB-UniRule"/>
</dbReference>
<proteinExistence type="inferred from homology"/>
<evidence type="ECO:0000313" key="17">
    <source>
        <dbReference type="Proteomes" id="UP000241960"/>
    </source>
</evidence>
<keyword evidence="5 11" id="KW-0732">Signal</keyword>
<evidence type="ECO:0000256" key="8">
    <source>
        <dbReference type="ARBA" id="ARBA00023049"/>
    </source>
</evidence>
<evidence type="ECO:0000313" key="16">
    <source>
        <dbReference type="EMBL" id="PTI76264.1"/>
    </source>
</evidence>